<feature type="signal peptide" evidence="1">
    <location>
        <begin position="1"/>
        <end position="33"/>
    </location>
</feature>
<accession>A0A4Y6UZX0</accession>
<dbReference type="EMBL" id="CP041217">
    <property type="protein sequence ID" value="QDH23312.1"/>
    <property type="molecule type" value="Genomic_DNA"/>
</dbReference>
<sequence length="184" mass="19728">MNRYGPRSFFQFFARPAALLIVASLVVPGTGQATETEEAQELSPPQIQLPIGLPQMPGALTPPPPLSPALDALQEMTNNKYLKNGTSSIRAEGRSSLRLSAATVCSSAASRSGVALSLQRWDGSAWVLENTATAISESSGSSMLNFSKQVQKGYYYRVRSDHWASGGGLRETSTLFSNTLLFAN</sequence>
<name>A0A4Y6UZX0_SACBS</name>
<gene>
    <name evidence="2" type="ORF">FFV09_22050</name>
</gene>
<protein>
    <submittedName>
        <fullName evidence="2">Uncharacterized protein</fullName>
    </submittedName>
</protein>
<evidence type="ECO:0000313" key="2">
    <source>
        <dbReference type="EMBL" id="QDH23312.1"/>
    </source>
</evidence>
<dbReference type="OrthoDB" id="1808478at2"/>
<evidence type="ECO:0000256" key="1">
    <source>
        <dbReference type="SAM" id="SignalP"/>
    </source>
</evidence>
<keyword evidence="1" id="KW-0732">Signal</keyword>
<dbReference type="AlphaFoldDB" id="A0A4Y6UZX0"/>
<reference evidence="2 3" key="1">
    <citation type="submission" date="2019-06" db="EMBL/GenBank/DDBJ databases">
        <title>Saccharibacillus brassicae sp. nov., an endophytic bacterium isolated from Chinese cabbage seeds (Brassica pekinensis).</title>
        <authorList>
            <person name="Jiang L."/>
            <person name="Lee J."/>
            <person name="Kim S.W."/>
        </authorList>
    </citation>
    <scope>NUCLEOTIDE SEQUENCE [LARGE SCALE GENOMIC DNA]</scope>
    <source>
        <strain evidence="3">KCTC 43072 / ATSA2</strain>
    </source>
</reference>
<evidence type="ECO:0000313" key="3">
    <source>
        <dbReference type="Proteomes" id="UP000316968"/>
    </source>
</evidence>
<dbReference type="RefSeq" id="WP_141449849.1">
    <property type="nucleotide sequence ID" value="NZ_CP041217.1"/>
</dbReference>
<dbReference type="KEGG" id="saca:FFV09_22050"/>
<keyword evidence="3" id="KW-1185">Reference proteome</keyword>
<dbReference type="Proteomes" id="UP000316968">
    <property type="component" value="Chromosome"/>
</dbReference>
<proteinExistence type="predicted"/>
<organism evidence="2 3">
    <name type="scientific">Saccharibacillus brassicae</name>
    <dbReference type="NCBI Taxonomy" id="2583377"/>
    <lineage>
        <taxon>Bacteria</taxon>
        <taxon>Bacillati</taxon>
        <taxon>Bacillota</taxon>
        <taxon>Bacilli</taxon>
        <taxon>Bacillales</taxon>
        <taxon>Paenibacillaceae</taxon>
        <taxon>Saccharibacillus</taxon>
    </lineage>
</organism>
<feature type="chain" id="PRO_5021391699" evidence="1">
    <location>
        <begin position="34"/>
        <end position="184"/>
    </location>
</feature>